<organism evidence="2 3">
    <name type="scientific">Eschrichtius robustus</name>
    <name type="common">California gray whale</name>
    <name type="synonym">Eschrichtius gibbosus</name>
    <dbReference type="NCBI Taxonomy" id="9764"/>
    <lineage>
        <taxon>Eukaryota</taxon>
        <taxon>Metazoa</taxon>
        <taxon>Chordata</taxon>
        <taxon>Craniata</taxon>
        <taxon>Vertebrata</taxon>
        <taxon>Euteleostomi</taxon>
        <taxon>Mammalia</taxon>
        <taxon>Eutheria</taxon>
        <taxon>Laurasiatheria</taxon>
        <taxon>Artiodactyla</taxon>
        <taxon>Whippomorpha</taxon>
        <taxon>Cetacea</taxon>
        <taxon>Mysticeti</taxon>
        <taxon>Eschrichtiidae</taxon>
        <taxon>Eschrichtius</taxon>
    </lineage>
</organism>
<protein>
    <submittedName>
        <fullName evidence="2">Uncharacterized protein</fullName>
    </submittedName>
</protein>
<feature type="region of interest" description="Disordered" evidence="1">
    <location>
        <begin position="96"/>
        <end position="141"/>
    </location>
</feature>
<name>A0AB34GSZ4_ESCRO</name>
<dbReference type="EMBL" id="JAIQCJ010002079">
    <property type="protein sequence ID" value="KAJ8783632.1"/>
    <property type="molecule type" value="Genomic_DNA"/>
</dbReference>
<evidence type="ECO:0000256" key="1">
    <source>
        <dbReference type="SAM" id="MobiDB-lite"/>
    </source>
</evidence>
<feature type="region of interest" description="Disordered" evidence="1">
    <location>
        <begin position="20"/>
        <end position="45"/>
    </location>
</feature>
<dbReference type="SUPFAM" id="SSF53187">
    <property type="entry name" value="Zn-dependent exopeptidases"/>
    <property type="match status" value="1"/>
</dbReference>
<accession>A0AB34GSZ4</accession>
<proteinExistence type="predicted"/>
<dbReference type="Proteomes" id="UP001159641">
    <property type="component" value="Unassembled WGS sequence"/>
</dbReference>
<comment type="caution">
    <text evidence="2">The sequence shown here is derived from an EMBL/GenBank/DDBJ whole genome shotgun (WGS) entry which is preliminary data.</text>
</comment>
<feature type="compositionally biased region" description="Basic and acidic residues" evidence="1">
    <location>
        <begin position="69"/>
        <end position="82"/>
    </location>
</feature>
<evidence type="ECO:0000313" key="2">
    <source>
        <dbReference type="EMBL" id="KAJ8783632.1"/>
    </source>
</evidence>
<sequence>MPRDCRAGLGRLAQLGARPWRLGSAPKSKGARAGLRAPGTRGASWGSSWRHLVRLWWSAPDPFSGRSRGRGERTADLGRRQKLGPREVTRFREALSRAPAQAAATGALERGRGARTARLGPAPECSARRLSGPERRQSGVGGGTLAGLLIPGPARWQPPGCGERLGWGEEEFARGRAQLLQLSGGGERRRRGEEERNMDCARLWLGLLLPVVAALDFSYHHQPEMERFLKSITQNYSSITHLHSIGKSVEDIDFLG</sequence>
<dbReference type="Gene3D" id="3.40.630.10">
    <property type="entry name" value="Zn peptidases"/>
    <property type="match status" value="1"/>
</dbReference>
<keyword evidence="3" id="KW-1185">Reference proteome</keyword>
<dbReference type="AlphaFoldDB" id="A0AB34GSZ4"/>
<reference evidence="2 3" key="1">
    <citation type="submission" date="2022-11" db="EMBL/GenBank/DDBJ databases">
        <title>Whole genome sequence of Eschrichtius robustus ER-17-0199.</title>
        <authorList>
            <person name="Bruniche-Olsen A."/>
            <person name="Black A.N."/>
            <person name="Fields C.J."/>
            <person name="Walden K."/>
            <person name="Dewoody J.A."/>
        </authorList>
    </citation>
    <scope>NUCLEOTIDE SEQUENCE [LARGE SCALE GENOMIC DNA]</scope>
    <source>
        <strain evidence="2">ER-17-0199</strain>
        <tissue evidence="2">Blubber</tissue>
    </source>
</reference>
<gene>
    <name evidence="2" type="ORF">J1605_008675</name>
</gene>
<evidence type="ECO:0000313" key="3">
    <source>
        <dbReference type="Proteomes" id="UP001159641"/>
    </source>
</evidence>
<feature type="region of interest" description="Disordered" evidence="1">
    <location>
        <begin position="63"/>
        <end position="82"/>
    </location>
</feature>